<dbReference type="InterPro" id="IPR039910">
    <property type="entry name" value="D15-like"/>
</dbReference>
<feature type="region of interest" description="Disordered" evidence="11">
    <location>
        <begin position="1"/>
        <end position="25"/>
    </location>
</feature>
<evidence type="ECO:0000259" key="14">
    <source>
        <dbReference type="Pfam" id="PF17243"/>
    </source>
</evidence>
<dbReference type="Gene3D" id="3.10.20.310">
    <property type="entry name" value="membrane protein fhac"/>
    <property type="match status" value="3"/>
</dbReference>
<dbReference type="Gene3D" id="2.40.160.50">
    <property type="entry name" value="membrane protein fhac: a member of the omp85/tpsb transporter family"/>
    <property type="match status" value="1"/>
</dbReference>
<evidence type="ECO:0000256" key="9">
    <source>
        <dbReference type="ARBA" id="ARBA00033063"/>
    </source>
</evidence>
<dbReference type="PANTHER" id="PTHR12815">
    <property type="entry name" value="SORTING AND ASSEMBLY MACHINERY SAMM50 PROTEIN FAMILY MEMBER"/>
    <property type="match status" value="1"/>
</dbReference>
<dbReference type="PANTHER" id="PTHR12815:SF47">
    <property type="entry name" value="TRANSLOCATION AND ASSEMBLY MODULE SUBUNIT TAMA"/>
    <property type="match status" value="1"/>
</dbReference>
<keyword evidence="6" id="KW-0732">Signal</keyword>
<sequence length="602" mass="65454">MPQANATPVDSHAGPQQPPPSRRAPRHTLARGILALLLLAAASAHTALAAALHYRLNGLTGALRDNASAHLSTLELSCSAPRWQAEALLPSATRAIRRALEALGHYNASIKATLEQQKGCWNVRFDVQPGPPLHIIKLDLAITGLGRDAPSLRALLANPGLRLGGPLNQGTYDSLKGRLESQAHSIGYLDAHFTAHSILIDPARHTAAIHLILDTGKRYKFGPTVLHQNVLDPGLIRGLLDYSQGQPYSSDAVIASQNTLVGTGYFDVVRLRTEAARRAHDEVPMQLTLTGARRYQLQTGIGYATDTGPSLQFKLRNRRVNRAGDRYTFSSQLAPLQSNTEFKYQIPLSNPRTDWLTLSAGYQYEKTATAITHSWTAGITRTHQLGNLWLRTLSLQYLRENASIAGQSSTTQLLYPGIGFSRTHTNAPLYPTRGWSIAANLSGSLPDLISNVKFAQMTLDLKGLYPTLGGHVFARLNLGATVVQNITDLPVSLRFFAGGENSVRGYGYQSLGPTDSTGAVIGGRNLLTASLEYDHRLYGDFYGSVFYDAGNAFNNWPVVPYRGTGVGLNWHSPIGPIRIDFAQPLNGTNRSIHVYISIGARL</sequence>
<name>A0A1P8UE70_9GAMM</name>
<accession>A0A1P8UE70</accession>
<keyword evidence="8" id="KW-0998">Cell outer membrane</keyword>
<dbReference type="AlphaFoldDB" id="A0A1P8UE70"/>
<evidence type="ECO:0000256" key="2">
    <source>
        <dbReference type="ARBA" id="ARBA00010248"/>
    </source>
</evidence>
<protein>
    <recommendedName>
        <fullName evidence="3">Translocation and assembly module subunit TamA</fullName>
    </recommendedName>
    <alternativeName>
        <fullName evidence="9">Autotransporter assembly factor TamA</fullName>
    </alternativeName>
</protein>
<evidence type="ECO:0000256" key="10">
    <source>
        <dbReference type="ARBA" id="ARBA00093548"/>
    </source>
</evidence>
<dbReference type="Proteomes" id="UP000243807">
    <property type="component" value="Chromosome"/>
</dbReference>
<evidence type="ECO:0000256" key="8">
    <source>
        <dbReference type="ARBA" id="ARBA00023237"/>
    </source>
</evidence>
<dbReference type="GO" id="GO:0009306">
    <property type="term" value="P:protein secretion"/>
    <property type="evidence" value="ECO:0007669"/>
    <property type="project" value="TreeGrafter"/>
</dbReference>
<dbReference type="STRING" id="1765967.BW247_02415"/>
<keyword evidence="5 12" id="KW-0812">Transmembrane</keyword>
<keyword evidence="4" id="KW-1134">Transmembrane beta strand</keyword>
<evidence type="ECO:0000256" key="12">
    <source>
        <dbReference type="SAM" id="Phobius"/>
    </source>
</evidence>
<reference evidence="15 16" key="1">
    <citation type="submission" date="2017-01" db="EMBL/GenBank/DDBJ databases">
        <title>Draft sequence of Acidihalobacter ferrooxidans strain DSM 14175 (strain V8).</title>
        <authorList>
            <person name="Khaleque H.N."/>
            <person name="Ramsay J.P."/>
            <person name="Murphy R.J.T."/>
            <person name="Kaksonen A.H."/>
            <person name="Boxall N.J."/>
            <person name="Watkin E.L.J."/>
        </authorList>
    </citation>
    <scope>NUCLEOTIDE SEQUENCE [LARGE SCALE GENOMIC DNA]</scope>
    <source>
        <strain evidence="15 16">V8</strain>
    </source>
</reference>
<dbReference type="GO" id="GO:0009279">
    <property type="term" value="C:cell outer membrane"/>
    <property type="evidence" value="ECO:0007669"/>
    <property type="project" value="UniProtKB-SubCell"/>
</dbReference>
<evidence type="ECO:0000256" key="1">
    <source>
        <dbReference type="ARBA" id="ARBA00004442"/>
    </source>
</evidence>
<feature type="domain" description="TamA POTRA" evidence="14">
    <location>
        <begin position="54"/>
        <end position="129"/>
    </location>
</feature>
<dbReference type="GO" id="GO:0097347">
    <property type="term" value="C:TAM protein secretion complex"/>
    <property type="evidence" value="ECO:0007669"/>
    <property type="project" value="TreeGrafter"/>
</dbReference>
<evidence type="ECO:0000313" key="15">
    <source>
        <dbReference type="EMBL" id="APZ42089.1"/>
    </source>
</evidence>
<keyword evidence="16" id="KW-1185">Reference proteome</keyword>
<evidence type="ECO:0000313" key="16">
    <source>
        <dbReference type="Proteomes" id="UP000243807"/>
    </source>
</evidence>
<proteinExistence type="inferred from homology"/>
<keyword evidence="7 12" id="KW-0472">Membrane</keyword>
<evidence type="ECO:0000256" key="7">
    <source>
        <dbReference type="ARBA" id="ARBA00023136"/>
    </source>
</evidence>
<feature type="domain" description="Bacterial surface antigen (D15)" evidence="13">
    <location>
        <begin position="293"/>
        <end position="590"/>
    </location>
</feature>
<comment type="subunit">
    <text evidence="10">Interacts with TamB to form the translocation and assembly module (TAM).</text>
</comment>
<dbReference type="InterPro" id="IPR035243">
    <property type="entry name" value="TamA_POTRA_Dom_1"/>
</dbReference>
<evidence type="ECO:0000256" key="4">
    <source>
        <dbReference type="ARBA" id="ARBA00022452"/>
    </source>
</evidence>
<dbReference type="Pfam" id="PF01103">
    <property type="entry name" value="Omp85"/>
    <property type="match status" value="1"/>
</dbReference>
<evidence type="ECO:0000259" key="13">
    <source>
        <dbReference type="Pfam" id="PF01103"/>
    </source>
</evidence>
<dbReference type="EMBL" id="CP019434">
    <property type="protein sequence ID" value="APZ42089.1"/>
    <property type="molecule type" value="Genomic_DNA"/>
</dbReference>
<organism evidence="15 16">
    <name type="scientific">Acidihalobacter ferrooxydans</name>
    <dbReference type="NCBI Taxonomy" id="1765967"/>
    <lineage>
        <taxon>Bacteria</taxon>
        <taxon>Pseudomonadati</taxon>
        <taxon>Pseudomonadota</taxon>
        <taxon>Gammaproteobacteria</taxon>
        <taxon>Chromatiales</taxon>
        <taxon>Ectothiorhodospiraceae</taxon>
        <taxon>Acidihalobacter</taxon>
    </lineage>
</organism>
<keyword evidence="12" id="KW-1133">Transmembrane helix</keyword>
<feature type="transmembrane region" description="Helical" evidence="12">
    <location>
        <begin position="32"/>
        <end position="54"/>
    </location>
</feature>
<evidence type="ECO:0000256" key="3">
    <source>
        <dbReference type="ARBA" id="ARBA00015419"/>
    </source>
</evidence>
<evidence type="ECO:0000256" key="6">
    <source>
        <dbReference type="ARBA" id="ARBA00022729"/>
    </source>
</evidence>
<gene>
    <name evidence="15" type="ORF">BW247_02415</name>
</gene>
<comment type="subcellular location">
    <subcellularLocation>
        <location evidence="1">Cell outer membrane</location>
    </subcellularLocation>
</comment>
<evidence type="ECO:0000256" key="11">
    <source>
        <dbReference type="SAM" id="MobiDB-lite"/>
    </source>
</evidence>
<evidence type="ECO:0000256" key="5">
    <source>
        <dbReference type="ARBA" id="ARBA00022692"/>
    </source>
</evidence>
<dbReference type="KEGG" id="afy:BW247_02415"/>
<dbReference type="Pfam" id="PF17243">
    <property type="entry name" value="POTRA_TamA_1"/>
    <property type="match status" value="1"/>
</dbReference>
<comment type="similarity">
    <text evidence="2">Belongs to the TamA family.</text>
</comment>
<dbReference type="InterPro" id="IPR000184">
    <property type="entry name" value="Bac_surfAg_D15"/>
</dbReference>